<sequence>MGKIRKTGTFVLSAATLAVLAGCAGAAGSGTNVSGAATPAATPTATSTPEPSASPAPSPSTSSQTGSTGVWKIGPNGECDAGQLEFALESRPMESGMSQFYWNLQLTNTSDTACTLTGYPQVQLVSSITETGIGASAGRDAGAGQAEAVVDMPIGASAYSLLHLRQAGVYDCPIVPVAELAVTPPYWDTSRAVATPNEIDGCDDLTTELVTAGPLTATPRE</sequence>
<dbReference type="OrthoDB" id="5120401at2"/>
<evidence type="ECO:0000259" key="3">
    <source>
        <dbReference type="Pfam" id="PF14016"/>
    </source>
</evidence>
<dbReference type="Pfam" id="PF14016">
    <property type="entry name" value="DUF4232"/>
    <property type="match status" value="1"/>
</dbReference>
<keyword evidence="2" id="KW-0732">Signal</keyword>
<organism evidence="4 5">
    <name type="scientific">Cryobacterium frigoriphilum</name>
    <dbReference type="NCBI Taxonomy" id="1259150"/>
    <lineage>
        <taxon>Bacteria</taxon>
        <taxon>Bacillati</taxon>
        <taxon>Actinomycetota</taxon>
        <taxon>Actinomycetes</taxon>
        <taxon>Micrococcales</taxon>
        <taxon>Microbacteriaceae</taxon>
        <taxon>Cryobacterium</taxon>
    </lineage>
</organism>
<comment type="caution">
    <text evidence="4">The sequence shown here is derived from an EMBL/GenBank/DDBJ whole genome shotgun (WGS) entry which is preliminary data.</text>
</comment>
<feature type="region of interest" description="Disordered" evidence="1">
    <location>
        <begin position="30"/>
        <end position="74"/>
    </location>
</feature>
<dbReference type="Proteomes" id="UP000297447">
    <property type="component" value="Unassembled WGS sequence"/>
</dbReference>
<proteinExistence type="predicted"/>
<feature type="compositionally biased region" description="Low complexity" evidence="1">
    <location>
        <begin position="30"/>
        <end position="51"/>
    </location>
</feature>
<protein>
    <submittedName>
        <fullName evidence="4">DUF4232 domain-containing protein</fullName>
    </submittedName>
</protein>
<reference evidence="4 5" key="1">
    <citation type="submission" date="2019-03" db="EMBL/GenBank/DDBJ databases">
        <title>Genomics of glacier-inhabiting Cryobacterium strains.</title>
        <authorList>
            <person name="Liu Q."/>
            <person name="Xin Y.-H."/>
        </authorList>
    </citation>
    <scope>NUCLEOTIDE SEQUENCE [LARGE SCALE GENOMIC DNA]</scope>
    <source>
        <strain evidence="4 5">Hh14</strain>
    </source>
</reference>
<accession>A0A4R9AB54</accession>
<dbReference type="EMBL" id="SOHE01000006">
    <property type="protein sequence ID" value="TFD55547.1"/>
    <property type="molecule type" value="Genomic_DNA"/>
</dbReference>
<keyword evidence="5" id="KW-1185">Reference proteome</keyword>
<feature type="chain" id="PRO_5020746804" evidence="2">
    <location>
        <begin position="27"/>
        <end position="221"/>
    </location>
</feature>
<evidence type="ECO:0000313" key="5">
    <source>
        <dbReference type="Proteomes" id="UP000297447"/>
    </source>
</evidence>
<name>A0A4R9AB54_9MICO</name>
<evidence type="ECO:0000313" key="4">
    <source>
        <dbReference type="EMBL" id="TFD55547.1"/>
    </source>
</evidence>
<feature type="signal peptide" evidence="2">
    <location>
        <begin position="1"/>
        <end position="26"/>
    </location>
</feature>
<feature type="domain" description="DUF4232" evidence="3">
    <location>
        <begin position="79"/>
        <end position="211"/>
    </location>
</feature>
<evidence type="ECO:0000256" key="2">
    <source>
        <dbReference type="SAM" id="SignalP"/>
    </source>
</evidence>
<dbReference type="AlphaFoldDB" id="A0A4R9AB54"/>
<gene>
    <name evidence="4" type="ORF">E3T55_00970</name>
</gene>
<evidence type="ECO:0000256" key="1">
    <source>
        <dbReference type="SAM" id="MobiDB-lite"/>
    </source>
</evidence>
<dbReference type="RefSeq" id="WP_134517713.1">
    <property type="nucleotide sequence ID" value="NZ_SOHE01000006.1"/>
</dbReference>
<dbReference type="InterPro" id="IPR025326">
    <property type="entry name" value="DUF4232"/>
</dbReference>
<dbReference type="PROSITE" id="PS51257">
    <property type="entry name" value="PROKAR_LIPOPROTEIN"/>
    <property type="match status" value="1"/>
</dbReference>